<sequence precursor="true">MKLADRFTAFLCPALFLLFAVSVPAAADDYLEHVKPVLHERCYACHGALKQEGGLRLDTAEFARKGGDSGAAVMPRQPGESELLRRITAEEDYERMPPEGAPLEPEQIAAIRAWIEAGAEGPADEAPEADPDDHWAFHPPVRTALPDVEGDASKNPIDRILAGHHHRLGLKPLPSAERSLLLRRVSLDLTGLPPTRAELEAFLADDRPDAWERAVDRLLDSPQYGERWGRHWMDVWRYTDWYGLGKQLRYSQKHIWHWRDWIIESLNEDKGYDQMVLEMLAGDEIAPTDTDTLRATGFLARNYYLFNRTTWMDATIEHTSKAFLGLTMNCAKCHDHKYDPLSQVDYYRMRAFFEPYQVRLDTIPGVTDLEKNGIPRAFDAHPEVPTYLHIRGNEKDPDTSEPLTPGFPELLAFDELQIEPVSLPAEAHRPALRPFVLDDLLADAQKQIARAEQGVEKARADLEKAESASPADESPQEDFLVDEFDTLQQNLWEPGPGTWEVKDGVLRQTETGTTRRYFRTVKTHPADFEAIVRFRTLGGQKWKSVGLCFDAVDGREKMVYLSAVQPGSKLQVSYNTGSGSQYPPQGRKAHPAELETWYEMRVAVRGLLVNVSLNGEHVIAYRLPVPREQGRIDLTAFDAHAEFDRVEVRSLPAGAVMVEADGSSPARPELARAALAVAEANLEAARLHPEAIRTSWHADRARYDETVSEKDRAATIREAALATRRYEEAQARHELAKAEQALLAAAEDKKGDAEKAVAKAKKKLEAATAAIESPGETFLTLRASLKALEGPDETEESRRQAYPEISTGRRTALARWMIDRRNPLTARVAVNHIWLRHFGQPLNETVADFGRQAKAPPLQDLLDWLAVELMENDWSMKHMHRLIVTSRAYRMSTEADLADEATRKTDPQNDYFWRRVPVRMESQIVRDSILHLAGELNLELGGPTVPPTDQKARRRSLYFTHSRDDRHKFTSMFDDADIQQCYRRAESIIPQQALALANSRVSLEMARALATKMSQQTTDDETFLHEAFLTVLGREPSSDERTACVETLQQLDELLADRDDRQVRSRAAVIHALFNHNDFVTIR</sequence>
<evidence type="ECO:0000256" key="4">
    <source>
        <dbReference type="PROSITE-ProRule" id="PRU00433"/>
    </source>
</evidence>
<dbReference type="RefSeq" id="WP_145368700.1">
    <property type="nucleotide sequence ID" value="NZ_CP036275.1"/>
</dbReference>
<gene>
    <name evidence="9" type="ORF">Mal4_20050</name>
</gene>
<keyword evidence="10" id="KW-1185">Reference proteome</keyword>
<dbReference type="GO" id="GO:0016787">
    <property type="term" value="F:hydrolase activity"/>
    <property type="evidence" value="ECO:0007669"/>
    <property type="project" value="InterPro"/>
</dbReference>
<dbReference type="Gene3D" id="1.10.760.10">
    <property type="entry name" value="Cytochrome c-like domain"/>
    <property type="match status" value="1"/>
</dbReference>
<dbReference type="Pfam" id="PF07635">
    <property type="entry name" value="PSCyt1"/>
    <property type="match status" value="1"/>
</dbReference>
<dbReference type="AlphaFoldDB" id="A0A517Z5G8"/>
<evidence type="ECO:0000256" key="7">
    <source>
        <dbReference type="SAM" id="SignalP"/>
    </source>
</evidence>
<evidence type="ECO:0000259" key="8">
    <source>
        <dbReference type="PROSITE" id="PS51007"/>
    </source>
</evidence>
<dbReference type="InterPro" id="IPR009056">
    <property type="entry name" value="Cyt_c-like_dom"/>
</dbReference>
<dbReference type="InterPro" id="IPR010496">
    <property type="entry name" value="AL/BT2_dom"/>
</dbReference>
<feature type="coiled-coil region" evidence="5">
    <location>
        <begin position="719"/>
        <end position="770"/>
    </location>
</feature>
<feature type="region of interest" description="Disordered" evidence="6">
    <location>
        <begin position="120"/>
        <end position="150"/>
    </location>
</feature>
<proteinExistence type="predicted"/>
<dbReference type="GO" id="GO:0009055">
    <property type="term" value="F:electron transfer activity"/>
    <property type="evidence" value="ECO:0007669"/>
    <property type="project" value="InterPro"/>
</dbReference>
<evidence type="ECO:0000256" key="1">
    <source>
        <dbReference type="ARBA" id="ARBA00022617"/>
    </source>
</evidence>
<dbReference type="Gene3D" id="2.60.120.560">
    <property type="entry name" value="Exo-inulinase, domain 1"/>
    <property type="match status" value="1"/>
</dbReference>
<name>A0A517Z5G8_9PLAN</name>
<evidence type="ECO:0000313" key="10">
    <source>
        <dbReference type="Proteomes" id="UP000320496"/>
    </source>
</evidence>
<dbReference type="InterPro" id="IPR011444">
    <property type="entry name" value="DUF1549"/>
</dbReference>
<feature type="coiled-coil region" evidence="5">
    <location>
        <begin position="441"/>
        <end position="468"/>
    </location>
</feature>
<dbReference type="Pfam" id="PF06439">
    <property type="entry name" value="3keto-disac_hyd"/>
    <property type="match status" value="1"/>
</dbReference>
<dbReference type="PANTHER" id="PTHR35889:SF3">
    <property type="entry name" value="F-BOX DOMAIN-CONTAINING PROTEIN"/>
    <property type="match status" value="1"/>
</dbReference>
<protein>
    <submittedName>
        <fullName evidence="9">Planctomycete cytochrome C</fullName>
    </submittedName>
</protein>
<dbReference type="InterPro" id="IPR011429">
    <property type="entry name" value="Cyt_c_Planctomycete-type"/>
</dbReference>
<dbReference type="EMBL" id="CP036275">
    <property type="protein sequence ID" value="QDU37689.1"/>
    <property type="molecule type" value="Genomic_DNA"/>
</dbReference>
<evidence type="ECO:0000256" key="3">
    <source>
        <dbReference type="ARBA" id="ARBA00023004"/>
    </source>
</evidence>
<dbReference type="KEGG" id="mri:Mal4_20050"/>
<accession>A0A517Z5G8</accession>
<dbReference type="InterPro" id="IPR022655">
    <property type="entry name" value="DUF1553"/>
</dbReference>
<reference evidence="9 10" key="1">
    <citation type="submission" date="2019-02" db="EMBL/GenBank/DDBJ databases">
        <title>Deep-cultivation of Planctomycetes and their phenomic and genomic characterization uncovers novel biology.</title>
        <authorList>
            <person name="Wiegand S."/>
            <person name="Jogler M."/>
            <person name="Boedeker C."/>
            <person name="Pinto D."/>
            <person name="Vollmers J."/>
            <person name="Rivas-Marin E."/>
            <person name="Kohn T."/>
            <person name="Peeters S.H."/>
            <person name="Heuer A."/>
            <person name="Rast P."/>
            <person name="Oberbeckmann S."/>
            <person name="Bunk B."/>
            <person name="Jeske O."/>
            <person name="Meyerdierks A."/>
            <person name="Storesund J.E."/>
            <person name="Kallscheuer N."/>
            <person name="Luecker S."/>
            <person name="Lage O.M."/>
            <person name="Pohl T."/>
            <person name="Merkel B.J."/>
            <person name="Hornburger P."/>
            <person name="Mueller R.-W."/>
            <person name="Bruemmer F."/>
            <person name="Labrenz M."/>
            <person name="Spormann A.M."/>
            <person name="Op den Camp H."/>
            <person name="Overmann J."/>
            <person name="Amann R."/>
            <person name="Jetten M.S.M."/>
            <person name="Mascher T."/>
            <person name="Medema M.H."/>
            <person name="Devos D.P."/>
            <person name="Kaster A.-K."/>
            <person name="Ovreas L."/>
            <person name="Rohde M."/>
            <person name="Galperin M.Y."/>
            <person name="Jogler C."/>
        </authorList>
    </citation>
    <scope>NUCLEOTIDE SEQUENCE [LARGE SCALE GENOMIC DNA]</scope>
    <source>
        <strain evidence="9 10">Mal4</strain>
    </source>
</reference>
<keyword evidence="2 4" id="KW-0479">Metal-binding</keyword>
<evidence type="ECO:0000256" key="2">
    <source>
        <dbReference type="ARBA" id="ARBA00022723"/>
    </source>
</evidence>
<dbReference type="GO" id="GO:0046872">
    <property type="term" value="F:metal ion binding"/>
    <property type="evidence" value="ECO:0007669"/>
    <property type="project" value="UniProtKB-KW"/>
</dbReference>
<dbReference type="OrthoDB" id="127107at2"/>
<feature type="chain" id="PRO_5021795960" evidence="7">
    <location>
        <begin position="28"/>
        <end position="1083"/>
    </location>
</feature>
<feature type="domain" description="Cytochrome c" evidence="8">
    <location>
        <begin position="29"/>
        <end position="119"/>
    </location>
</feature>
<keyword evidence="1 4" id="KW-0349">Heme</keyword>
<feature type="compositionally biased region" description="Acidic residues" evidence="6">
    <location>
        <begin position="122"/>
        <end position="131"/>
    </location>
</feature>
<feature type="signal peptide" evidence="7">
    <location>
        <begin position="1"/>
        <end position="27"/>
    </location>
</feature>
<dbReference type="PANTHER" id="PTHR35889">
    <property type="entry name" value="CYCLOINULO-OLIGOSACCHARIDE FRUCTANOTRANSFERASE-RELATED"/>
    <property type="match status" value="1"/>
</dbReference>
<evidence type="ECO:0000313" key="9">
    <source>
        <dbReference type="EMBL" id="QDU37689.1"/>
    </source>
</evidence>
<dbReference type="InterPro" id="IPR036909">
    <property type="entry name" value="Cyt_c-like_dom_sf"/>
</dbReference>
<dbReference type="SUPFAM" id="SSF46626">
    <property type="entry name" value="Cytochrome c"/>
    <property type="match status" value="1"/>
</dbReference>
<keyword evidence="5" id="KW-0175">Coiled coil</keyword>
<keyword evidence="3 4" id="KW-0408">Iron</keyword>
<dbReference type="PROSITE" id="PS51007">
    <property type="entry name" value="CYTC"/>
    <property type="match status" value="1"/>
</dbReference>
<dbReference type="Pfam" id="PF07587">
    <property type="entry name" value="PSD1"/>
    <property type="match status" value="1"/>
</dbReference>
<evidence type="ECO:0000256" key="5">
    <source>
        <dbReference type="SAM" id="Coils"/>
    </source>
</evidence>
<dbReference type="GO" id="GO:0020037">
    <property type="term" value="F:heme binding"/>
    <property type="evidence" value="ECO:0007669"/>
    <property type="project" value="InterPro"/>
</dbReference>
<evidence type="ECO:0000256" key="6">
    <source>
        <dbReference type="SAM" id="MobiDB-lite"/>
    </source>
</evidence>
<dbReference type="Proteomes" id="UP000320496">
    <property type="component" value="Chromosome"/>
</dbReference>
<organism evidence="9 10">
    <name type="scientific">Maioricimonas rarisocia</name>
    <dbReference type="NCBI Taxonomy" id="2528026"/>
    <lineage>
        <taxon>Bacteria</taxon>
        <taxon>Pseudomonadati</taxon>
        <taxon>Planctomycetota</taxon>
        <taxon>Planctomycetia</taxon>
        <taxon>Planctomycetales</taxon>
        <taxon>Planctomycetaceae</taxon>
        <taxon>Maioricimonas</taxon>
    </lineage>
</organism>
<keyword evidence="7" id="KW-0732">Signal</keyword>
<dbReference type="Pfam" id="PF07583">
    <property type="entry name" value="PSCyt2"/>
    <property type="match status" value="1"/>
</dbReference>